<accession>A0ABP3V965</accession>
<organism evidence="2 3">
    <name type="scientific">Ideonella azotifigens</name>
    <dbReference type="NCBI Taxonomy" id="513160"/>
    <lineage>
        <taxon>Bacteria</taxon>
        <taxon>Pseudomonadati</taxon>
        <taxon>Pseudomonadota</taxon>
        <taxon>Betaproteobacteria</taxon>
        <taxon>Burkholderiales</taxon>
        <taxon>Sphaerotilaceae</taxon>
        <taxon>Ideonella</taxon>
    </lineage>
</organism>
<dbReference type="EMBL" id="BAAAEW010000008">
    <property type="protein sequence ID" value="GAA0748387.1"/>
    <property type="molecule type" value="Genomic_DNA"/>
</dbReference>
<feature type="transmembrane region" description="Helical" evidence="1">
    <location>
        <begin position="12"/>
        <end position="30"/>
    </location>
</feature>
<feature type="transmembrane region" description="Helical" evidence="1">
    <location>
        <begin position="82"/>
        <end position="104"/>
    </location>
</feature>
<comment type="caution">
    <text evidence="2">The sequence shown here is derived from an EMBL/GenBank/DDBJ whole genome shotgun (WGS) entry which is preliminary data.</text>
</comment>
<feature type="transmembrane region" description="Helical" evidence="1">
    <location>
        <begin position="37"/>
        <end position="57"/>
    </location>
</feature>
<name>A0ABP3V965_9BURK</name>
<keyword evidence="1" id="KW-1133">Transmembrane helix</keyword>
<dbReference type="Proteomes" id="UP001500279">
    <property type="component" value="Unassembled WGS sequence"/>
</dbReference>
<keyword evidence="3" id="KW-1185">Reference proteome</keyword>
<keyword evidence="1" id="KW-0472">Membrane</keyword>
<proteinExistence type="predicted"/>
<evidence type="ECO:0008006" key="4">
    <source>
        <dbReference type="Google" id="ProtNLM"/>
    </source>
</evidence>
<gene>
    <name evidence="2" type="ORF">GCM10009107_17810</name>
</gene>
<sequence length="125" mass="13765">MHASVFVELRFWLLVLFSLMAATGIYLAMMRRSVSRLAVLGFGLALVLIAGIDVYLLQSLSNLARHTPSLTDDTVFLSELSIGLYLLPALFAGIGINVVSHVLIQHLSAAERRFDRTHGVRDPDT</sequence>
<evidence type="ECO:0000313" key="3">
    <source>
        <dbReference type="Proteomes" id="UP001500279"/>
    </source>
</evidence>
<dbReference type="RefSeq" id="WP_231011315.1">
    <property type="nucleotide sequence ID" value="NZ_BAAAEW010000008.1"/>
</dbReference>
<reference evidence="3" key="1">
    <citation type="journal article" date="2019" name="Int. J. Syst. Evol. Microbiol.">
        <title>The Global Catalogue of Microorganisms (GCM) 10K type strain sequencing project: providing services to taxonomists for standard genome sequencing and annotation.</title>
        <authorList>
            <consortium name="The Broad Institute Genomics Platform"/>
            <consortium name="The Broad Institute Genome Sequencing Center for Infectious Disease"/>
            <person name="Wu L."/>
            <person name="Ma J."/>
        </authorList>
    </citation>
    <scope>NUCLEOTIDE SEQUENCE [LARGE SCALE GENOMIC DNA]</scope>
    <source>
        <strain evidence="3">JCM 15503</strain>
    </source>
</reference>
<protein>
    <recommendedName>
        <fullName evidence="4">Lycopene cyclase domain-containing protein</fullName>
    </recommendedName>
</protein>
<evidence type="ECO:0000256" key="1">
    <source>
        <dbReference type="SAM" id="Phobius"/>
    </source>
</evidence>
<evidence type="ECO:0000313" key="2">
    <source>
        <dbReference type="EMBL" id="GAA0748387.1"/>
    </source>
</evidence>
<keyword evidence="1" id="KW-0812">Transmembrane</keyword>